<dbReference type="InParanoid" id="C1ECQ6"/>
<dbReference type="PROSITE" id="PS51194">
    <property type="entry name" value="HELICASE_CTER"/>
    <property type="match status" value="1"/>
</dbReference>
<evidence type="ECO:0000259" key="13">
    <source>
        <dbReference type="PROSITE" id="PS51192"/>
    </source>
</evidence>
<organism evidence="15 16">
    <name type="scientific">Micromonas commoda (strain RCC299 / NOUM17 / CCMP2709)</name>
    <name type="common">Picoplanktonic green alga</name>
    <dbReference type="NCBI Taxonomy" id="296587"/>
    <lineage>
        <taxon>Eukaryota</taxon>
        <taxon>Viridiplantae</taxon>
        <taxon>Chlorophyta</taxon>
        <taxon>Mamiellophyceae</taxon>
        <taxon>Mamiellales</taxon>
        <taxon>Mamiellaceae</taxon>
        <taxon>Micromonas</taxon>
    </lineage>
</organism>
<protein>
    <recommendedName>
        <fullName evidence="3">RNA helicase</fullName>
        <ecNumber evidence="3">3.6.4.13</ecNumber>
    </recommendedName>
</protein>
<dbReference type="InterPro" id="IPR001650">
    <property type="entry name" value="Helicase_C-like"/>
</dbReference>
<dbReference type="Gene3D" id="3.40.50.300">
    <property type="entry name" value="P-loop containing nucleotide triphosphate hydrolases"/>
    <property type="match status" value="2"/>
</dbReference>
<dbReference type="SUPFAM" id="SSF52540">
    <property type="entry name" value="P-loop containing nucleoside triphosphate hydrolases"/>
    <property type="match status" value="1"/>
</dbReference>
<dbReference type="PROSITE" id="PS00039">
    <property type="entry name" value="DEAD_ATP_HELICASE"/>
    <property type="match status" value="1"/>
</dbReference>
<dbReference type="OrthoDB" id="196131at2759"/>
<dbReference type="SMART" id="SM00487">
    <property type="entry name" value="DEXDc"/>
    <property type="match status" value="1"/>
</dbReference>
<comment type="similarity">
    <text evidence="2">Belongs to the DEAD box helicase family. DDX5/DBP2 subfamily.</text>
</comment>
<evidence type="ECO:0000256" key="9">
    <source>
        <dbReference type="ARBA" id="ARBA00022840"/>
    </source>
</evidence>
<dbReference type="GO" id="GO:0003676">
    <property type="term" value="F:nucleic acid binding"/>
    <property type="evidence" value="ECO:0007669"/>
    <property type="project" value="InterPro"/>
</dbReference>
<evidence type="ECO:0000256" key="2">
    <source>
        <dbReference type="ARBA" id="ARBA00009334"/>
    </source>
</evidence>
<keyword evidence="7 12" id="KW-0378">Hydrolase</keyword>
<dbReference type="GeneID" id="8246230"/>
<dbReference type="EMBL" id="CP001329">
    <property type="protein sequence ID" value="ACO65946.1"/>
    <property type="molecule type" value="Genomic_DNA"/>
</dbReference>
<evidence type="ECO:0000256" key="10">
    <source>
        <dbReference type="ARBA" id="ARBA00023242"/>
    </source>
</evidence>
<dbReference type="GO" id="GO:0003724">
    <property type="term" value="F:RNA helicase activity"/>
    <property type="evidence" value="ECO:0007669"/>
    <property type="project" value="UniProtKB-EC"/>
</dbReference>
<dbReference type="eggNOG" id="KOG0331">
    <property type="taxonomic scope" value="Eukaryota"/>
</dbReference>
<dbReference type="Proteomes" id="UP000002009">
    <property type="component" value="Chromosome 9"/>
</dbReference>
<feature type="domain" description="Helicase ATP-binding" evidence="13">
    <location>
        <begin position="31"/>
        <end position="228"/>
    </location>
</feature>
<dbReference type="OMA" id="TFWNPDY"/>
<evidence type="ECO:0000256" key="6">
    <source>
        <dbReference type="ARBA" id="ARBA00022741"/>
    </source>
</evidence>
<dbReference type="PROSITE" id="PS51192">
    <property type="entry name" value="HELICASE_ATP_BIND_1"/>
    <property type="match status" value="1"/>
</dbReference>
<feature type="non-terminal residue" evidence="15">
    <location>
        <position position="401"/>
    </location>
</feature>
<sequence>TFDAAPFSAAVKALLTAKGFTAPSKIQQHAWPVACAGRDAIAVAKTGSGKTLAFLLPILHRMEARAATPADESSAPASSVPEPDAMVLAPTRELALQIHAEADKFGAATRAGAVAVYGGAPLHKQKEELVAAHGRRKRGAATGTVVVATPGRLCDLMKQGSLSLRRCDFIVLDEADRMLEMGFEPQLKEIFGELPSSESGRQTLLFTATWPKAVRKMAASYLAKDTESSEGNGDGGDGAELAANKAVSQRFVHATDDEKDKKMYDVLCELPEGSRVVAFANTKRRVENLAKTFWDFGFGTVSVHGDKKQNEREAALKKFVDNQCPLMFATDVAARGLDIKGVTHVVNFDMARDVESYVHRIGRTGRAGELGESVTFWNPDYDKECAPALCKIARDAGQEVP</sequence>
<feature type="domain" description="Helicase C-terminal" evidence="14">
    <location>
        <begin position="262"/>
        <end position="401"/>
    </location>
</feature>
<dbReference type="Pfam" id="PF00271">
    <property type="entry name" value="Helicase_C"/>
    <property type="match status" value="1"/>
</dbReference>
<evidence type="ECO:0000256" key="4">
    <source>
        <dbReference type="ARBA" id="ARBA00022517"/>
    </source>
</evidence>
<dbReference type="Pfam" id="PF00270">
    <property type="entry name" value="DEAD"/>
    <property type="match status" value="1"/>
</dbReference>
<proteinExistence type="inferred from homology"/>
<dbReference type="SMART" id="SM00490">
    <property type="entry name" value="HELICc"/>
    <property type="match status" value="1"/>
</dbReference>
<reference evidence="15 16" key="1">
    <citation type="journal article" date="2009" name="Science">
        <title>Green evolution and dynamic adaptations revealed by genomes of the marine picoeukaryotes Micromonas.</title>
        <authorList>
            <person name="Worden A.Z."/>
            <person name="Lee J.H."/>
            <person name="Mock T."/>
            <person name="Rouze P."/>
            <person name="Simmons M.P."/>
            <person name="Aerts A.L."/>
            <person name="Allen A.E."/>
            <person name="Cuvelier M.L."/>
            <person name="Derelle E."/>
            <person name="Everett M.V."/>
            <person name="Foulon E."/>
            <person name="Grimwood J."/>
            <person name="Gundlach H."/>
            <person name="Henrissat B."/>
            <person name="Napoli C."/>
            <person name="McDonald S.M."/>
            <person name="Parker M.S."/>
            <person name="Rombauts S."/>
            <person name="Salamov A."/>
            <person name="Von Dassow P."/>
            <person name="Badger J.H."/>
            <person name="Coutinho P.M."/>
            <person name="Demir E."/>
            <person name="Dubchak I."/>
            <person name="Gentemann C."/>
            <person name="Eikrem W."/>
            <person name="Gready J.E."/>
            <person name="John U."/>
            <person name="Lanier W."/>
            <person name="Lindquist E.A."/>
            <person name="Lucas S."/>
            <person name="Mayer K.F."/>
            <person name="Moreau H."/>
            <person name="Not F."/>
            <person name="Otillar R."/>
            <person name="Panaud O."/>
            <person name="Pangilinan J."/>
            <person name="Paulsen I."/>
            <person name="Piegu B."/>
            <person name="Poliakov A."/>
            <person name="Robbens S."/>
            <person name="Schmutz J."/>
            <person name="Toulza E."/>
            <person name="Wyss T."/>
            <person name="Zelensky A."/>
            <person name="Zhou K."/>
            <person name="Armbrust E.V."/>
            <person name="Bhattacharya D."/>
            <person name="Goodenough U.W."/>
            <person name="Van de Peer Y."/>
            <person name="Grigoriev I.V."/>
        </authorList>
    </citation>
    <scope>NUCLEOTIDE SEQUENCE [LARGE SCALE GENOMIC DNA]</scope>
    <source>
        <strain evidence="16">RCC299 / NOUM17</strain>
    </source>
</reference>
<evidence type="ECO:0000313" key="16">
    <source>
        <dbReference type="Proteomes" id="UP000002009"/>
    </source>
</evidence>
<evidence type="ECO:0000256" key="7">
    <source>
        <dbReference type="ARBA" id="ARBA00022801"/>
    </source>
</evidence>
<dbReference type="InterPro" id="IPR027417">
    <property type="entry name" value="P-loop_NTPase"/>
</dbReference>
<keyword evidence="10" id="KW-0539">Nucleus</keyword>
<dbReference type="GO" id="GO:0016787">
    <property type="term" value="F:hydrolase activity"/>
    <property type="evidence" value="ECO:0007669"/>
    <property type="project" value="UniProtKB-KW"/>
</dbReference>
<dbReference type="InterPro" id="IPR011545">
    <property type="entry name" value="DEAD/DEAH_box_helicase_dom"/>
</dbReference>
<dbReference type="GO" id="GO:0005524">
    <property type="term" value="F:ATP binding"/>
    <property type="evidence" value="ECO:0007669"/>
    <property type="project" value="UniProtKB-KW"/>
</dbReference>
<feature type="non-terminal residue" evidence="15">
    <location>
        <position position="1"/>
    </location>
</feature>
<dbReference type="CDD" id="cd18787">
    <property type="entry name" value="SF2_C_DEAD"/>
    <property type="match status" value="1"/>
</dbReference>
<evidence type="ECO:0000259" key="14">
    <source>
        <dbReference type="PROSITE" id="PS51194"/>
    </source>
</evidence>
<evidence type="ECO:0000256" key="1">
    <source>
        <dbReference type="ARBA" id="ARBA00004604"/>
    </source>
</evidence>
<evidence type="ECO:0000256" key="12">
    <source>
        <dbReference type="RuleBase" id="RU000492"/>
    </source>
</evidence>
<dbReference type="EC" id="3.6.4.13" evidence="3"/>
<evidence type="ECO:0000256" key="3">
    <source>
        <dbReference type="ARBA" id="ARBA00012552"/>
    </source>
</evidence>
<evidence type="ECO:0000256" key="11">
    <source>
        <dbReference type="ARBA" id="ARBA00037449"/>
    </source>
</evidence>
<name>C1ECQ6_MICCC</name>
<evidence type="ECO:0000256" key="5">
    <source>
        <dbReference type="ARBA" id="ARBA00022552"/>
    </source>
</evidence>
<comment type="subcellular location">
    <subcellularLocation>
        <location evidence="1">Nucleus</location>
        <location evidence="1">Nucleolus</location>
    </subcellularLocation>
</comment>
<keyword evidence="8 12" id="KW-0347">Helicase</keyword>
<keyword evidence="16" id="KW-1185">Reference proteome</keyword>
<dbReference type="InterPro" id="IPR044742">
    <property type="entry name" value="DEAD/DEAH_RhlB"/>
</dbReference>
<evidence type="ECO:0000313" key="15">
    <source>
        <dbReference type="EMBL" id="ACO65946.1"/>
    </source>
</evidence>
<keyword evidence="9 12" id="KW-0067">ATP-binding</keyword>
<dbReference type="AlphaFoldDB" id="C1ECQ6"/>
<dbReference type="STRING" id="296587.C1ECQ6"/>
<dbReference type="InterPro" id="IPR000629">
    <property type="entry name" value="RNA-helicase_DEAD-box_CS"/>
</dbReference>
<keyword evidence="6 12" id="KW-0547">Nucleotide-binding</keyword>
<dbReference type="PANTHER" id="PTHR47958">
    <property type="entry name" value="ATP-DEPENDENT RNA HELICASE DBP3"/>
    <property type="match status" value="1"/>
</dbReference>
<keyword evidence="4" id="KW-0690">Ribosome biogenesis</keyword>
<dbReference type="CDD" id="cd00268">
    <property type="entry name" value="DEADc"/>
    <property type="match status" value="1"/>
</dbReference>
<evidence type="ECO:0000256" key="8">
    <source>
        <dbReference type="ARBA" id="ARBA00022806"/>
    </source>
</evidence>
<gene>
    <name evidence="15" type="ORF">MICPUN_66819</name>
</gene>
<dbReference type="RefSeq" id="XP_002504688.1">
    <property type="nucleotide sequence ID" value="XM_002504642.1"/>
</dbReference>
<comment type="function">
    <text evidence="11">ATP-dependent RNA helicase required for 60S ribosomal subunit synthesis. Involved in efficient pre-rRNA processing, predominantly at site A3, which is necessary for the normal formation of 25S and 5.8S rRNAs.</text>
</comment>
<dbReference type="InterPro" id="IPR014001">
    <property type="entry name" value="Helicase_ATP-bd"/>
</dbReference>
<keyword evidence="5" id="KW-0698">rRNA processing</keyword>
<accession>C1ECQ6</accession>
<dbReference type="KEGG" id="mis:MICPUN_66819"/>